<protein>
    <recommendedName>
        <fullName evidence="3">Lipocalin-like domain-containing protein</fullName>
    </recommendedName>
</protein>
<sequence length="122" mass="12866">MSNVSYEGVPAIAVRSFLGEASASCFNGSTWSLTNSGNGSFILSGGGEGCVAKTQSIFWSASPADQTFQFKKLEEGDKAKNVDEGYRLVLSSATGDTMVLKSPIEYGNATAYVVLNFTKATK</sequence>
<dbReference type="EMBL" id="BMIL01000006">
    <property type="protein sequence ID" value="GGC65980.1"/>
    <property type="molecule type" value="Genomic_DNA"/>
</dbReference>
<organism evidence="1 2">
    <name type="scientific">Pedobacter quisquiliarum</name>
    <dbReference type="NCBI Taxonomy" id="1834438"/>
    <lineage>
        <taxon>Bacteria</taxon>
        <taxon>Pseudomonadati</taxon>
        <taxon>Bacteroidota</taxon>
        <taxon>Sphingobacteriia</taxon>
        <taxon>Sphingobacteriales</taxon>
        <taxon>Sphingobacteriaceae</taxon>
        <taxon>Pedobacter</taxon>
    </lineage>
</organism>
<accession>A0A916XDP0</accession>
<dbReference type="AlphaFoldDB" id="A0A916XDP0"/>
<evidence type="ECO:0000313" key="2">
    <source>
        <dbReference type="Proteomes" id="UP000651668"/>
    </source>
</evidence>
<dbReference type="Proteomes" id="UP000651668">
    <property type="component" value="Unassembled WGS sequence"/>
</dbReference>
<reference evidence="1" key="1">
    <citation type="journal article" date="2014" name="Int. J. Syst. Evol. Microbiol.">
        <title>Complete genome sequence of Corynebacterium casei LMG S-19264T (=DSM 44701T), isolated from a smear-ripened cheese.</title>
        <authorList>
            <consortium name="US DOE Joint Genome Institute (JGI-PGF)"/>
            <person name="Walter F."/>
            <person name="Albersmeier A."/>
            <person name="Kalinowski J."/>
            <person name="Ruckert C."/>
        </authorList>
    </citation>
    <scope>NUCLEOTIDE SEQUENCE</scope>
    <source>
        <strain evidence="1">CGMCC 1.15343</strain>
    </source>
</reference>
<evidence type="ECO:0008006" key="3">
    <source>
        <dbReference type="Google" id="ProtNLM"/>
    </source>
</evidence>
<proteinExistence type="predicted"/>
<evidence type="ECO:0000313" key="1">
    <source>
        <dbReference type="EMBL" id="GGC65980.1"/>
    </source>
</evidence>
<keyword evidence="2" id="KW-1185">Reference proteome</keyword>
<gene>
    <name evidence="1" type="ORF">GCM10011387_19470</name>
</gene>
<reference evidence="1" key="2">
    <citation type="submission" date="2020-09" db="EMBL/GenBank/DDBJ databases">
        <authorList>
            <person name="Sun Q."/>
            <person name="Zhou Y."/>
        </authorList>
    </citation>
    <scope>NUCLEOTIDE SEQUENCE</scope>
    <source>
        <strain evidence="1">CGMCC 1.15343</strain>
    </source>
</reference>
<comment type="caution">
    <text evidence="1">The sequence shown here is derived from an EMBL/GenBank/DDBJ whole genome shotgun (WGS) entry which is preliminary data.</text>
</comment>
<name>A0A916XDP0_9SPHI</name>